<evidence type="ECO:0000313" key="3">
    <source>
        <dbReference type="EMBL" id="GGR25920.1"/>
    </source>
</evidence>
<dbReference type="EMBL" id="BMQL01000037">
    <property type="protein sequence ID" value="GGR25920.1"/>
    <property type="molecule type" value="Genomic_DNA"/>
</dbReference>
<reference evidence="3" key="2">
    <citation type="submission" date="2020-09" db="EMBL/GenBank/DDBJ databases">
        <authorList>
            <person name="Sun Q."/>
            <person name="Ohkuma M."/>
        </authorList>
    </citation>
    <scope>NUCLEOTIDE SEQUENCE</scope>
    <source>
        <strain evidence="3">JCM 31311</strain>
    </source>
</reference>
<feature type="domain" description="Glycosyl transferase family 1" evidence="1">
    <location>
        <begin position="192"/>
        <end position="352"/>
    </location>
</feature>
<feature type="domain" description="Glycosyltransferase subfamily 4-like N-terminal" evidence="2">
    <location>
        <begin position="18"/>
        <end position="183"/>
    </location>
</feature>
<accession>A0A918CK82</accession>
<sequence length="412" mass="45561">MRSLRIGLLTDVFLPDQNGVSTSVLLLQRELRRRGHRAVIVAPRFPDYFDPATLHGVVRLPSMINPALPRQRLAFPTRRRLSGQFDLVHTHTPGALGWWGVRLAKRWDIPHISTFHTHLEHYAHYIPGLTTLEKHAGVLTRIVRRFYSRADLIVAPTEASRDMLAGYGVYRESVVLPTGIDESLLQEAPDVRSPWPDGKRRLLSVGRLGFEKRHDLVFQALAEIRRTHDAHLLLLGEGPQKEYLQARAQALGLADHITFYGPVPLSTIGAYYRQAELFIFGSDTETQGLVLAEAQTMGVPVVSVGAQGTLGGVDPGVSGYLVGSGDWQGLAAHTSELLSDAQKLAEMGAAARLFARRFSSSKMAEQMLGIYLQAIAQQGWRTPEQGDGSETSDALYARSSGRSIRKYGLRGF</sequence>
<dbReference type="InterPro" id="IPR028098">
    <property type="entry name" value="Glyco_trans_4-like_N"/>
</dbReference>
<gene>
    <name evidence="3" type="ORF">GCM10008957_41930</name>
</gene>
<dbReference type="Pfam" id="PF13439">
    <property type="entry name" value="Glyco_transf_4"/>
    <property type="match status" value="1"/>
</dbReference>
<organism evidence="3 4">
    <name type="scientific">Deinococcus ruber</name>
    <dbReference type="NCBI Taxonomy" id="1848197"/>
    <lineage>
        <taxon>Bacteria</taxon>
        <taxon>Thermotogati</taxon>
        <taxon>Deinococcota</taxon>
        <taxon>Deinococci</taxon>
        <taxon>Deinococcales</taxon>
        <taxon>Deinococcaceae</taxon>
        <taxon>Deinococcus</taxon>
    </lineage>
</organism>
<evidence type="ECO:0000259" key="2">
    <source>
        <dbReference type="Pfam" id="PF13439"/>
    </source>
</evidence>
<evidence type="ECO:0000259" key="1">
    <source>
        <dbReference type="Pfam" id="PF00534"/>
    </source>
</evidence>
<dbReference type="RefSeq" id="WP_189092461.1">
    <property type="nucleotide sequence ID" value="NZ_BMQL01000037.1"/>
</dbReference>
<dbReference type="AlphaFoldDB" id="A0A918CK82"/>
<comment type="caution">
    <text evidence="3">The sequence shown here is derived from an EMBL/GenBank/DDBJ whole genome shotgun (WGS) entry which is preliminary data.</text>
</comment>
<dbReference type="PANTHER" id="PTHR45947">
    <property type="entry name" value="SULFOQUINOVOSYL TRANSFERASE SQD2"/>
    <property type="match status" value="1"/>
</dbReference>
<keyword evidence="4" id="KW-1185">Reference proteome</keyword>
<dbReference type="Proteomes" id="UP000603865">
    <property type="component" value="Unassembled WGS sequence"/>
</dbReference>
<dbReference type="InterPro" id="IPR050194">
    <property type="entry name" value="Glycosyltransferase_grp1"/>
</dbReference>
<proteinExistence type="predicted"/>
<dbReference type="GO" id="GO:0016757">
    <property type="term" value="F:glycosyltransferase activity"/>
    <property type="evidence" value="ECO:0007669"/>
    <property type="project" value="InterPro"/>
</dbReference>
<protein>
    <submittedName>
        <fullName evidence="3">Glycosyl transferase</fullName>
    </submittedName>
</protein>
<dbReference type="Pfam" id="PF00534">
    <property type="entry name" value="Glycos_transf_1"/>
    <property type="match status" value="1"/>
</dbReference>
<evidence type="ECO:0000313" key="4">
    <source>
        <dbReference type="Proteomes" id="UP000603865"/>
    </source>
</evidence>
<dbReference type="Gene3D" id="3.40.50.2000">
    <property type="entry name" value="Glycogen Phosphorylase B"/>
    <property type="match status" value="2"/>
</dbReference>
<keyword evidence="3" id="KW-0808">Transferase</keyword>
<reference evidence="3" key="1">
    <citation type="journal article" date="2014" name="Int. J. Syst. Evol. Microbiol.">
        <title>Complete genome sequence of Corynebacterium casei LMG S-19264T (=DSM 44701T), isolated from a smear-ripened cheese.</title>
        <authorList>
            <consortium name="US DOE Joint Genome Institute (JGI-PGF)"/>
            <person name="Walter F."/>
            <person name="Albersmeier A."/>
            <person name="Kalinowski J."/>
            <person name="Ruckert C."/>
        </authorList>
    </citation>
    <scope>NUCLEOTIDE SEQUENCE</scope>
    <source>
        <strain evidence="3">JCM 31311</strain>
    </source>
</reference>
<name>A0A918CK82_9DEIO</name>
<dbReference type="InterPro" id="IPR001296">
    <property type="entry name" value="Glyco_trans_1"/>
</dbReference>
<dbReference type="SUPFAM" id="SSF53756">
    <property type="entry name" value="UDP-Glycosyltransferase/glycogen phosphorylase"/>
    <property type="match status" value="1"/>
</dbReference>
<dbReference type="PANTHER" id="PTHR45947:SF3">
    <property type="entry name" value="SULFOQUINOVOSYL TRANSFERASE SQD2"/>
    <property type="match status" value="1"/>
</dbReference>